<evidence type="ECO:0000256" key="1">
    <source>
        <dbReference type="ARBA" id="ARBA00010936"/>
    </source>
</evidence>
<dbReference type="GO" id="GO:0016052">
    <property type="term" value="P:carbohydrate catabolic process"/>
    <property type="evidence" value="ECO:0007669"/>
    <property type="project" value="TreeGrafter"/>
</dbReference>
<dbReference type="Proteomes" id="UP000662904">
    <property type="component" value="Chromosome"/>
</dbReference>
<dbReference type="NCBIfam" id="TIGR00126">
    <property type="entry name" value="deoC"/>
    <property type="match status" value="1"/>
</dbReference>
<protein>
    <recommendedName>
        <fullName evidence="7">Deoxyribose-phosphate aldolase</fullName>
        <shortName evidence="7">DERA</shortName>
        <ecNumber evidence="7">4.1.2.4</ecNumber>
    </recommendedName>
    <alternativeName>
        <fullName evidence="7">2-deoxy-D-ribose 5-phosphate aldolase</fullName>
    </alternativeName>
    <alternativeName>
        <fullName evidence="7">Phosphodeoxyriboaldolase</fullName>
        <shortName evidence="7">Deoxyriboaldolase</shortName>
    </alternativeName>
</protein>
<comment type="pathway">
    <text evidence="7">Carbohydrate degradation; 2-deoxy-D-ribose 1-phosphate degradation; D-glyceraldehyde 3-phosphate and acetaldehyde from 2-deoxy-alpha-D-ribose 1-phosphate: step 2/2.</text>
</comment>
<dbReference type="UniPathway" id="UPA00002">
    <property type="reaction ID" value="UER00468"/>
</dbReference>
<keyword evidence="3 7" id="KW-0456">Lyase</keyword>
<sequence length="224" mass="23883">MKDFNVKELAAFIDHTNLKPDATKDDIRKLCDEAIKYGFASVCVHPYYIELASSILKGSGVKAGTVAGFPTGANTKESKAFEARDAVNRGAEELDMVLNIGALKSGDIQMVMEDIKGVVQVAGEYGVVVKVILETCYLTDEEKVLACRIAKEAGADFVKTSTGLGPGGARAEDVRLMRETVGPEFGVKAAGGIRSYEDAVKMIRAGANRLGTSSAVKIMEEIKA</sequence>
<keyword evidence="2 7" id="KW-0963">Cytoplasm</keyword>
<evidence type="ECO:0000256" key="7">
    <source>
        <dbReference type="HAMAP-Rule" id="MF_00114"/>
    </source>
</evidence>
<dbReference type="KEGG" id="kme:H0A61_01169"/>
<dbReference type="SMART" id="SM01133">
    <property type="entry name" value="DeoC"/>
    <property type="match status" value="1"/>
</dbReference>
<gene>
    <name evidence="7 8" type="primary">deoC</name>
    <name evidence="8" type="ORF">H0A61_01169</name>
</gene>
<dbReference type="RefSeq" id="WP_206709028.1">
    <property type="nucleotide sequence ID" value="NZ_CP059066.1"/>
</dbReference>
<dbReference type="Pfam" id="PF01791">
    <property type="entry name" value="DeoC"/>
    <property type="match status" value="1"/>
</dbReference>
<dbReference type="GO" id="GO:0006018">
    <property type="term" value="P:2-deoxyribose 1-phosphate catabolic process"/>
    <property type="evidence" value="ECO:0007669"/>
    <property type="project" value="UniProtKB-UniRule"/>
</dbReference>
<dbReference type="EMBL" id="CP059066">
    <property type="protein sequence ID" value="QSQ08824.1"/>
    <property type="molecule type" value="Genomic_DNA"/>
</dbReference>
<dbReference type="Gene3D" id="3.20.20.70">
    <property type="entry name" value="Aldolase class I"/>
    <property type="match status" value="1"/>
</dbReference>
<feature type="active site" description="Proton donor/acceptor" evidence="7">
    <location>
        <position position="95"/>
    </location>
</feature>
<dbReference type="EC" id="4.1.2.4" evidence="7"/>
<comment type="similarity">
    <text evidence="1 7">Belongs to the DeoC/FbaB aldolase family. DeoC type 1 subfamily.</text>
</comment>
<accession>A0A8A0RM12</accession>
<dbReference type="FunFam" id="3.20.20.70:FF:000044">
    <property type="entry name" value="Deoxyribose-phosphate aldolase"/>
    <property type="match status" value="1"/>
</dbReference>
<evidence type="ECO:0000256" key="6">
    <source>
        <dbReference type="ARBA" id="ARBA00056337"/>
    </source>
</evidence>
<dbReference type="InterPro" id="IPR028581">
    <property type="entry name" value="DeoC_typeI"/>
</dbReference>
<feature type="active site" description="Schiff-base intermediate with acetaldehyde" evidence="7">
    <location>
        <position position="159"/>
    </location>
</feature>
<keyword evidence="4 7" id="KW-0704">Schiff base</keyword>
<dbReference type="SUPFAM" id="SSF51569">
    <property type="entry name" value="Aldolase"/>
    <property type="match status" value="1"/>
</dbReference>
<keyword evidence="9" id="KW-1185">Reference proteome</keyword>
<evidence type="ECO:0000256" key="3">
    <source>
        <dbReference type="ARBA" id="ARBA00023239"/>
    </source>
</evidence>
<dbReference type="InterPro" id="IPR011343">
    <property type="entry name" value="DeoC"/>
</dbReference>
<dbReference type="AlphaFoldDB" id="A0A8A0RM12"/>
<dbReference type="InterPro" id="IPR002915">
    <property type="entry name" value="DeoC/FbaB/LacD_aldolase"/>
</dbReference>
<proteinExistence type="inferred from homology"/>
<evidence type="ECO:0000313" key="9">
    <source>
        <dbReference type="Proteomes" id="UP000662904"/>
    </source>
</evidence>
<name>A0A8A0RM12_9FIRM</name>
<dbReference type="PANTHER" id="PTHR10889">
    <property type="entry name" value="DEOXYRIBOSE-PHOSPHATE ALDOLASE"/>
    <property type="match status" value="1"/>
</dbReference>
<comment type="function">
    <text evidence="6 7">Catalyzes a reversible aldol reaction between acetaldehyde and D-glyceraldehyde 3-phosphate to generate 2-deoxy-D-ribose 5-phosphate.</text>
</comment>
<dbReference type="HAMAP" id="MF_00114">
    <property type="entry name" value="DeoC_type1"/>
    <property type="match status" value="1"/>
</dbReference>
<dbReference type="PANTHER" id="PTHR10889:SF1">
    <property type="entry name" value="DEOXYRIBOSE-PHOSPHATE ALDOLASE"/>
    <property type="match status" value="1"/>
</dbReference>
<dbReference type="GO" id="GO:0004139">
    <property type="term" value="F:deoxyribose-phosphate aldolase activity"/>
    <property type="evidence" value="ECO:0007669"/>
    <property type="project" value="UniProtKB-UniRule"/>
</dbReference>
<evidence type="ECO:0000256" key="2">
    <source>
        <dbReference type="ARBA" id="ARBA00022490"/>
    </source>
</evidence>
<dbReference type="GO" id="GO:0005737">
    <property type="term" value="C:cytoplasm"/>
    <property type="evidence" value="ECO:0007669"/>
    <property type="project" value="UniProtKB-SubCell"/>
</dbReference>
<dbReference type="GO" id="GO:0009264">
    <property type="term" value="P:deoxyribonucleotide catabolic process"/>
    <property type="evidence" value="ECO:0007669"/>
    <property type="project" value="UniProtKB-UniRule"/>
</dbReference>
<dbReference type="InterPro" id="IPR013785">
    <property type="entry name" value="Aldolase_TIM"/>
</dbReference>
<dbReference type="PIRSF" id="PIRSF001357">
    <property type="entry name" value="DeoC"/>
    <property type="match status" value="1"/>
</dbReference>
<dbReference type="CDD" id="cd00959">
    <property type="entry name" value="DeoC"/>
    <property type="match status" value="1"/>
</dbReference>
<comment type="subcellular location">
    <subcellularLocation>
        <location evidence="7">Cytoplasm</location>
    </subcellularLocation>
</comment>
<organism evidence="8 9">
    <name type="scientific">Koleobacter methoxysyntrophicus</name>
    <dbReference type="NCBI Taxonomy" id="2751313"/>
    <lineage>
        <taxon>Bacteria</taxon>
        <taxon>Bacillati</taxon>
        <taxon>Bacillota</taxon>
        <taxon>Clostridia</taxon>
        <taxon>Koleobacterales</taxon>
        <taxon>Koleobacteraceae</taxon>
        <taxon>Koleobacter</taxon>
    </lineage>
</organism>
<comment type="catalytic activity">
    <reaction evidence="5 7">
        <text>2-deoxy-D-ribose 5-phosphate = D-glyceraldehyde 3-phosphate + acetaldehyde</text>
        <dbReference type="Rhea" id="RHEA:12821"/>
        <dbReference type="ChEBI" id="CHEBI:15343"/>
        <dbReference type="ChEBI" id="CHEBI:59776"/>
        <dbReference type="ChEBI" id="CHEBI:62877"/>
        <dbReference type="EC" id="4.1.2.4"/>
    </reaction>
</comment>
<evidence type="ECO:0000313" key="8">
    <source>
        <dbReference type="EMBL" id="QSQ08824.1"/>
    </source>
</evidence>
<evidence type="ECO:0000256" key="5">
    <source>
        <dbReference type="ARBA" id="ARBA00048791"/>
    </source>
</evidence>
<evidence type="ECO:0000256" key="4">
    <source>
        <dbReference type="ARBA" id="ARBA00023270"/>
    </source>
</evidence>
<feature type="active site" description="Proton donor/acceptor" evidence="7">
    <location>
        <position position="188"/>
    </location>
</feature>
<reference evidence="8" key="1">
    <citation type="submission" date="2020-07" db="EMBL/GenBank/DDBJ databases">
        <title>Koleobacter methoxysyntrophicus gen. nov., sp. nov., a novel anaerobic bacterium isolated from deep subsurface oil field and proposal of Koleobacterales ord. nov. in the phylum Firmicutes.</title>
        <authorList>
            <person name="Sakamoto S."/>
            <person name="Tamaki H."/>
        </authorList>
    </citation>
    <scope>NUCLEOTIDE SEQUENCE</scope>
    <source>
        <strain evidence="8">NRmbB1</strain>
    </source>
</reference>